<evidence type="ECO:0000313" key="1">
    <source>
        <dbReference type="EMBL" id="MBX71221.1"/>
    </source>
</evidence>
<sequence length="28" mass="3243">MEIIFLVSNSCNFAHILHTHEQFEILVG</sequence>
<protein>
    <submittedName>
        <fullName evidence="1">Uncharacterized protein</fullName>
    </submittedName>
</protein>
<proteinExistence type="predicted"/>
<name>A0A2P2QWF8_RHIMU</name>
<dbReference type="AlphaFoldDB" id="A0A2P2QWF8"/>
<reference evidence="1" key="1">
    <citation type="submission" date="2018-02" db="EMBL/GenBank/DDBJ databases">
        <title>Rhizophora mucronata_Transcriptome.</title>
        <authorList>
            <person name="Meera S.P."/>
            <person name="Sreeshan A."/>
            <person name="Augustine A."/>
        </authorList>
    </citation>
    <scope>NUCLEOTIDE SEQUENCE</scope>
    <source>
        <tissue evidence="1">Leaf</tissue>
    </source>
</reference>
<accession>A0A2P2QWF8</accession>
<organism evidence="1">
    <name type="scientific">Rhizophora mucronata</name>
    <name type="common">Asiatic mangrove</name>
    <dbReference type="NCBI Taxonomy" id="61149"/>
    <lineage>
        <taxon>Eukaryota</taxon>
        <taxon>Viridiplantae</taxon>
        <taxon>Streptophyta</taxon>
        <taxon>Embryophyta</taxon>
        <taxon>Tracheophyta</taxon>
        <taxon>Spermatophyta</taxon>
        <taxon>Magnoliopsida</taxon>
        <taxon>eudicotyledons</taxon>
        <taxon>Gunneridae</taxon>
        <taxon>Pentapetalae</taxon>
        <taxon>rosids</taxon>
        <taxon>fabids</taxon>
        <taxon>Malpighiales</taxon>
        <taxon>Rhizophoraceae</taxon>
        <taxon>Rhizophora</taxon>
    </lineage>
</organism>
<dbReference type="EMBL" id="GGEC01090737">
    <property type="protein sequence ID" value="MBX71221.1"/>
    <property type="molecule type" value="Transcribed_RNA"/>
</dbReference>